<organism evidence="10 11">
    <name type="scientific">Liparis tanakae</name>
    <name type="common">Tanaka's snailfish</name>
    <dbReference type="NCBI Taxonomy" id="230148"/>
    <lineage>
        <taxon>Eukaryota</taxon>
        <taxon>Metazoa</taxon>
        <taxon>Chordata</taxon>
        <taxon>Craniata</taxon>
        <taxon>Vertebrata</taxon>
        <taxon>Euteleostomi</taxon>
        <taxon>Actinopterygii</taxon>
        <taxon>Neopterygii</taxon>
        <taxon>Teleostei</taxon>
        <taxon>Neoteleostei</taxon>
        <taxon>Acanthomorphata</taxon>
        <taxon>Eupercaria</taxon>
        <taxon>Perciformes</taxon>
        <taxon>Cottioidei</taxon>
        <taxon>Cottales</taxon>
        <taxon>Liparidae</taxon>
        <taxon>Liparis</taxon>
    </lineage>
</organism>
<evidence type="ECO:0000256" key="7">
    <source>
        <dbReference type="ARBA" id="ARBA00022786"/>
    </source>
</evidence>
<keyword evidence="4" id="KW-0479">Metal-binding</keyword>
<feature type="domain" description="RING-type" evidence="9">
    <location>
        <begin position="1"/>
        <end position="158"/>
    </location>
</feature>
<dbReference type="PANTHER" id="PTHR11685">
    <property type="entry name" value="RBR FAMILY RING FINGER AND IBR DOMAIN-CONTAINING"/>
    <property type="match status" value="1"/>
</dbReference>
<evidence type="ECO:0000256" key="4">
    <source>
        <dbReference type="ARBA" id="ARBA00022723"/>
    </source>
</evidence>
<accession>A0A4Z2F0M7</accession>
<dbReference type="AlphaFoldDB" id="A0A4Z2F0M7"/>
<dbReference type="GO" id="GO:0008270">
    <property type="term" value="F:zinc ion binding"/>
    <property type="evidence" value="ECO:0007669"/>
    <property type="project" value="UniProtKB-KW"/>
</dbReference>
<dbReference type="Pfam" id="PF00097">
    <property type="entry name" value="zf-C3HC4"/>
    <property type="match status" value="1"/>
</dbReference>
<dbReference type="SUPFAM" id="SSF57850">
    <property type="entry name" value="RING/U-box"/>
    <property type="match status" value="2"/>
</dbReference>
<evidence type="ECO:0000313" key="11">
    <source>
        <dbReference type="Proteomes" id="UP000314294"/>
    </source>
</evidence>
<dbReference type="FunFam" id="3.30.40.10:FF:000129">
    <property type="entry name" value="RBR-type E3 ubiquitin transferase"/>
    <property type="match status" value="1"/>
</dbReference>
<dbReference type="InterPro" id="IPR013083">
    <property type="entry name" value="Znf_RING/FYVE/PHD"/>
</dbReference>
<dbReference type="InterPro" id="IPR031127">
    <property type="entry name" value="E3_UB_ligase_RBR"/>
</dbReference>
<dbReference type="EC" id="2.3.2.31" evidence="2"/>
<dbReference type="GO" id="GO:0016567">
    <property type="term" value="P:protein ubiquitination"/>
    <property type="evidence" value="ECO:0007669"/>
    <property type="project" value="InterPro"/>
</dbReference>
<comment type="caution">
    <text evidence="10">The sequence shown here is derived from an EMBL/GenBank/DDBJ whole genome shotgun (WGS) entry which is preliminary data.</text>
</comment>
<evidence type="ECO:0000256" key="6">
    <source>
        <dbReference type="ARBA" id="ARBA00022771"/>
    </source>
</evidence>
<dbReference type="InterPro" id="IPR044066">
    <property type="entry name" value="TRIAD_supradom"/>
</dbReference>
<evidence type="ECO:0000256" key="3">
    <source>
        <dbReference type="ARBA" id="ARBA00022679"/>
    </source>
</evidence>
<dbReference type="Gene3D" id="3.30.40.10">
    <property type="entry name" value="Zinc/RING finger domain, C3HC4 (zinc finger)"/>
    <property type="match status" value="1"/>
</dbReference>
<proteinExistence type="predicted"/>
<keyword evidence="5" id="KW-0677">Repeat</keyword>
<dbReference type="Proteomes" id="UP000314294">
    <property type="component" value="Unassembled WGS sequence"/>
</dbReference>
<evidence type="ECO:0000313" key="10">
    <source>
        <dbReference type="EMBL" id="TNN34204.1"/>
    </source>
</evidence>
<dbReference type="PROSITE" id="PS51873">
    <property type="entry name" value="TRIAD"/>
    <property type="match status" value="1"/>
</dbReference>
<evidence type="ECO:0000256" key="8">
    <source>
        <dbReference type="ARBA" id="ARBA00022833"/>
    </source>
</evidence>
<comment type="catalytic activity">
    <reaction evidence="1">
        <text>[E2 ubiquitin-conjugating enzyme]-S-ubiquitinyl-L-cysteine + [acceptor protein]-L-lysine = [E2 ubiquitin-conjugating enzyme]-L-cysteine + [acceptor protein]-N(6)-ubiquitinyl-L-lysine.</text>
        <dbReference type="EC" id="2.3.2.31"/>
    </reaction>
</comment>
<keyword evidence="8" id="KW-0862">Zinc</keyword>
<keyword evidence="11" id="KW-1185">Reference proteome</keyword>
<keyword evidence="6" id="KW-0863">Zinc-finger</keyword>
<dbReference type="SMART" id="SM00647">
    <property type="entry name" value="IBR"/>
    <property type="match status" value="1"/>
</dbReference>
<dbReference type="Pfam" id="PF01485">
    <property type="entry name" value="IBR"/>
    <property type="match status" value="1"/>
</dbReference>
<sequence>MSAIAVFEEPVYMSCGHEFCRGCWEGFLNLKIQEGEAHNICCPAVGCSQLVPVDVIESVVSREMDRRYLQFDIKAFVENNPAIRWCPEAGCERAVRLSGPGTADPLGFPRLRAPAVDCGRGHLFCWECRGEAHEPCDCPTWRAWLQKVSEMRPDEREY</sequence>
<dbReference type="EMBL" id="SRLO01002019">
    <property type="protein sequence ID" value="TNN34204.1"/>
    <property type="molecule type" value="Genomic_DNA"/>
</dbReference>
<evidence type="ECO:0000256" key="2">
    <source>
        <dbReference type="ARBA" id="ARBA00012251"/>
    </source>
</evidence>
<keyword evidence="3" id="KW-0808">Transferase</keyword>
<dbReference type="GO" id="GO:0061630">
    <property type="term" value="F:ubiquitin protein ligase activity"/>
    <property type="evidence" value="ECO:0007669"/>
    <property type="project" value="UniProtKB-EC"/>
</dbReference>
<name>A0A4Z2F0M7_9TELE</name>
<gene>
    <name evidence="10" type="primary">ankib1_5</name>
    <name evidence="10" type="ORF">EYF80_055636</name>
</gene>
<dbReference type="InterPro" id="IPR002867">
    <property type="entry name" value="IBR_dom"/>
</dbReference>
<dbReference type="CDD" id="cd20346">
    <property type="entry name" value="BRcat_RBR_ANKIB1"/>
    <property type="match status" value="1"/>
</dbReference>
<evidence type="ECO:0000256" key="5">
    <source>
        <dbReference type="ARBA" id="ARBA00022737"/>
    </source>
</evidence>
<protein>
    <recommendedName>
        <fullName evidence="2">RBR-type E3 ubiquitin transferase</fullName>
        <ecNumber evidence="2">2.3.2.31</ecNumber>
    </recommendedName>
</protein>
<reference evidence="10 11" key="1">
    <citation type="submission" date="2019-03" db="EMBL/GenBank/DDBJ databases">
        <title>First draft genome of Liparis tanakae, snailfish: a comprehensive survey of snailfish specific genes.</title>
        <authorList>
            <person name="Kim W."/>
            <person name="Song I."/>
            <person name="Jeong J.-H."/>
            <person name="Kim D."/>
            <person name="Kim S."/>
            <person name="Ryu S."/>
            <person name="Song J.Y."/>
            <person name="Lee S.K."/>
        </authorList>
    </citation>
    <scope>NUCLEOTIDE SEQUENCE [LARGE SCALE GENOMIC DNA]</scope>
    <source>
        <tissue evidence="10">Muscle</tissue>
    </source>
</reference>
<dbReference type="OrthoDB" id="69641at2759"/>
<evidence type="ECO:0000256" key="1">
    <source>
        <dbReference type="ARBA" id="ARBA00001798"/>
    </source>
</evidence>
<keyword evidence="7" id="KW-0833">Ubl conjugation pathway</keyword>
<evidence type="ECO:0000259" key="9">
    <source>
        <dbReference type="PROSITE" id="PS51873"/>
    </source>
</evidence>
<dbReference type="InterPro" id="IPR018957">
    <property type="entry name" value="Znf_C3HC4_RING-type"/>
</dbReference>